<keyword evidence="4 8" id="KW-0812">Transmembrane</keyword>
<feature type="domain" description="Major facilitator superfamily (MFS) profile" evidence="9">
    <location>
        <begin position="20"/>
        <end position="507"/>
    </location>
</feature>
<feature type="transmembrane region" description="Helical" evidence="8">
    <location>
        <begin position="206"/>
        <end position="224"/>
    </location>
</feature>
<dbReference type="Pfam" id="PF07690">
    <property type="entry name" value="MFS_1"/>
    <property type="match status" value="1"/>
</dbReference>
<gene>
    <name evidence="10" type="ORF">Nans01_30500</name>
</gene>
<dbReference type="Gene3D" id="1.20.1250.20">
    <property type="entry name" value="MFS general substrate transporter like domains"/>
    <property type="match status" value="1"/>
</dbReference>
<name>A0A9W6P7X8_9ACTN</name>
<evidence type="ECO:0000259" key="9">
    <source>
        <dbReference type="PROSITE" id="PS50850"/>
    </source>
</evidence>
<feature type="transmembrane region" description="Helical" evidence="8">
    <location>
        <begin position="337"/>
        <end position="357"/>
    </location>
</feature>
<dbReference type="EMBL" id="BSQG01000005">
    <property type="protein sequence ID" value="GLU48699.1"/>
    <property type="molecule type" value="Genomic_DNA"/>
</dbReference>
<dbReference type="PANTHER" id="PTHR42718:SF47">
    <property type="entry name" value="METHYL VIOLOGEN RESISTANCE PROTEIN SMVA"/>
    <property type="match status" value="1"/>
</dbReference>
<dbReference type="Gene3D" id="1.20.1720.10">
    <property type="entry name" value="Multidrug resistance protein D"/>
    <property type="match status" value="1"/>
</dbReference>
<evidence type="ECO:0000256" key="3">
    <source>
        <dbReference type="ARBA" id="ARBA00022475"/>
    </source>
</evidence>
<feature type="transmembrane region" description="Helical" evidence="8">
    <location>
        <begin position="144"/>
        <end position="164"/>
    </location>
</feature>
<protein>
    <submittedName>
        <fullName evidence="10">MFS transporter</fullName>
    </submittedName>
</protein>
<keyword evidence="6 8" id="KW-0472">Membrane</keyword>
<feature type="transmembrane region" description="Helical" evidence="8">
    <location>
        <begin position="236"/>
        <end position="253"/>
    </location>
</feature>
<dbReference type="Proteomes" id="UP001165092">
    <property type="component" value="Unassembled WGS sequence"/>
</dbReference>
<keyword evidence="2" id="KW-0813">Transport</keyword>
<evidence type="ECO:0000256" key="1">
    <source>
        <dbReference type="ARBA" id="ARBA00004651"/>
    </source>
</evidence>
<reference evidence="10" key="1">
    <citation type="submission" date="2023-02" db="EMBL/GenBank/DDBJ databases">
        <title>Nocardiopsis ansamitocini NBRC 112285.</title>
        <authorList>
            <person name="Ichikawa N."/>
            <person name="Sato H."/>
            <person name="Tonouchi N."/>
        </authorList>
    </citation>
    <scope>NUCLEOTIDE SEQUENCE</scope>
    <source>
        <strain evidence="10">NBRC 112285</strain>
    </source>
</reference>
<evidence type="ECO:0000256" key="2">
    <source>
        <dbReference type="ARBA" id="ARBA00022448"/>
    </source>
</evidence>
<evidence type="ECO:0000256" key="6">
    <source>
        <dbReference type="ARBA" id="ARBA00023136"/>
    </source>
</evidence>
<feature type="transmembrane region" description="Helical" evidence="8">
    <location>
        <begin position="265"/>
        <end position="287"/>
    </location>
</feature>
<dbReference type="GO" id="GO:0022857">
    <property type="term" value="F:transmembrane transporter activity"/>
    <property type="evidence" value="ECO:0007669"/>
    <property type="project" value="InterPro"/>
</dbReference>
<feature type="transmembrane region" description="Helical" evidence="8">
    <location>
        <begin position="62"/>
        <end position="79"/>
    </location>
</feature>
<dbReference type="PROSITE" id="PS50850">
    <property type="entry name" value="MFS"/>
    <property type="match status" value="1"/>
</dbReference>
<dbReference type="InterPro" id="IPR036259">
    <property type="entry name" value="MFS_trans_sf"/>
</dbReference>
<feature type="transmembrane region" description="Helical" evidence="8">
    <location>
        <begin position="86"/>
        <end position="105"/>
    </location>
</feature>
<evidence type="ECO:0000256" key="5">
    <source>
        <dbReference type="ARBA" id="ARBA00022989"/>
    </source>
</evidence>
<comment type="caution">
    <text evidence="10">The sequence shown here is derived from an EMBL/GenBank/DDBJ whole genome shotgun (WGS) entry which is preliminary data.</text>
</comment>
<keyword evidence="3" id="KW-1003">Cell membrane</keyword>
<evidence type="ECO:0000256" key="7">
    <source>
        <dbReference type="SAM" id="MobiDB-lite"/>
    </source>
</evidence>
<keyword evidence="5 8" id="KW-1133">Transmembrane helix</keyword>
<feature type="compositionally biased region" description="Basic and acidic residues" evidence="7">
    <location>
        <begin position="518"/>
        <end position="530"/>
    </location>
</feature>
<dbReference type="GO" id="GO:0005886">
    <property type="term" value="C:plasma membrane"/>
    <property type="evidence" value="ECO:0007669"/>
    <property type="project" value="UniProtKB-SubCell"/>
</dbReference>
<sequence>MDKHAATEPPPRAGRKEWIGLAVLALPTLLLALDLSVIYLALPHLSADIGASSLQQLWISDIYGFMMAGFLVTMGTLGDRIGRRRLVLIGGAAFGAVSVLAAYSVNAEMLIVSRALMGVAGATLMPSTLALISNMFRDSKQRTVAISVWMSCFMGGAAIGPVIGGALLEAFWWGSVFLLGVPVMALLLVAAPILLPEYRDKDAGSLDLISVVLSLGTVLLLIYAMKETAQSGPSPVSLAAALVGLLVGVLFVRRQRRLTSPLIDLRLFASLAFSAALVILMISVATQGGNMLLVTQYLQMVEGLSPLWAGMWLVPSSLAMVAGSLLAPAFAQRIPRAFVIAGGMALATVGYVLLALVPSTGGLPLLITGASLVFFGIGLVGALITDLVVGAAPPAKAGAAASLSQTSGDFGIALGVAVFGSVGAAVYRSQMVEGVPAGVSAGDADAARESIAGAVATAGELSGPLGGQLSDAAREAFTSGLNTSAAVSGVLAVVLAVLALVALRKVTPPGAPAPQPAGEDRHDDTHRLEQDVDSTTPQP</sequence>
<proteinExistence type="predicted"/>
<comment type="subcellular location">
    <subcellularLocation>
        <location evidence="1">Cell membrane</location>
        <topology evidence="1">Multi-pass membrane protein</topology>
    </subcellularLocation>
</comment>
<evidence type="ECO:0000256" key="4">
    <source>
        <dbReference type="ARBA" id="ARBA00022692"/>
    </source>
</evidence>
<dbReference type="AlphaFoldDB" id="A0A9W6P7X8"/>
<dbReference type="InterPro" id="IPR020846">
    <property type="entry name" value="MFS_dom"/>
</dbReference>
<organism evidence="10 11">
    <name type="scientific">Nocardiopsis ansamitocini</name>
    <dbReference type="NCBI Taxonomy" id="1670832"/>
    <lineage>
        <taxon>Bacteria</taxon>
        <taxon>Bacillati</taxon>
        <taxon>Actinomycetota</taxon>
        <taxon>Actinomycetes</taxon>
        <taxon>Streptosporangiales</taxon>
        <taxon>Nocardiopsidaceae</taxon>
        <taxon>Nocardiopsis</taxon>
    </lineage>
</organism>
<feature type="transmembrane region" description="Helical" evidence="8">
    <location>
        <begin position="485"/>
        <end position="503"/>
    </location>
</feature>
<dbReference type="PANTHER" id="PTHR42718">
    <property type="entry name" value="MAJOR FACILITATOR SUPERFAMILY MULTIDRUG TRANSPORTER MFSC"/>
    <property type="match status" value="1"/>
</dbReference>
<feature type="transmembrane region" description="Helical" evidence="8">
    <location>
        <begin position="21"/>
        <end position="42"/>
    </location>
</feature>
<accession>A0A9W6P7X8</accession>
<feature type="transmembrane region" description="Helical" evidence="8">
    <location>
        <begin position="410"/>
        <end position="427"/>
    </location>
</feature>
<evidence type="ECO:0000313" key="10">
    <source>
        <dbReference type="EMBL" id="GLU48699.1"/>
    </source>
</evidence>
<feature type="transmembrane region" description="Helical" evidence="8">
    <location>
        <begin position="170"/>
        <end position="194"/>
    </location>
</feature>
<dbReference type="InterPro" id="IPR011701">
    <property type="entry name" value="MFS"/>
</dbReference>
<evidence type="ECO:0000256" key="8">
    <source>
        <dbReference type="SAM" id="Phobius"/>
    </source>
</evidence>
<dbReference type="CDD" id="cd17321">
    <property type="entry name" value="MFS_MMR_MDR_like"/>
    <property type="match status" value="1"/>
</dbReference>
<evidence type="ECO:0000313" key="11">
    <source>
        <dbReference type="Proteomes" id="UP001165092"/>
    </source>
</evidence>
<dbReference type="SUPFAM" id="SSF103473">
    <property type="entry name" value="MFS general substrate transporter"/>
    <property type="match status" value="1"/>
</dbReference>
<keyword evidence="11" id="KW-1185">Reference proteome</keyword>
<feature type="region of interest" description="Disordered" evidence="7">
    <location>
        <begin position="508"/>
        <end position="539"/>
    </location>
</feature>
<dbReference type="RefSeq" id="WP_285760182.1">
    <property type="nucleotide sequence ID" value="NZ_BSQG01000005.1"/>
</dbReference>
<feature type="transmembrane region" description="Helical" evidence="8">
    <location>
        <begin position="363"/>
        <end position="389"/>
    </location>
</feature>
<feature type="transmembrane region" description="Helical" evidence="8">
    <location>
        <begin position="307"/>
        <end position="330"/>
    </location>
</feature>
<feature type="transmembrane region" description="Helical" evidence="8">
    <location>
        <begin position="111"/>
        <end position="132"/>
    </location>
</feature>